<evidence type="ECO:0000256" key="4">
    <source>
        <dbReference type="ARBA" id="ARBA00022692"/>
    </source>
</evidence>
<keyword evidence="5" id="KW-1133">Transmembrane helix</keyword>
<reference evidence="8" key="1">
    <citation type="journal article" date="2021" name="PeerJ">
        <title>Extensive microbial diversity within the chicken gut microbiome revealed by metagenomics and culture.</title>
        <authorList>
            <person name="Gilroy R."/>
            <person name="Ravi A."/>
            <person name="Getino M."/>
            <person name="Pursley I."/>
            <person name="Horton D.L."/>
            <person name="Alikhan N.F."/>
            <person name="Baker D."/>
            <person name="Gharbi K."/>
            <person name="Hall N."/>
            <person name="Watson M."/>
            <person name="Adriaenssens E.M."/>
            <person name="Foster-Nyarko E."/>
            <person name="Jarju S."/>
            <person name="Secka A."/>
            <person name="Antonio M."/>
            <person name="Oren A."/>
            <person name="Chaudhuri R.R."/>
            <person name="La Ragione R."/>
            <person name="Hildebrand F."/>
            <person name="Pallen M.J."/>
        </authorList>
    </citation>
    <scope>NUCLEOTIDE SEQUENCE</scope>
    <source>
        <strain evidence="8">ChiBcec8-13705</strain>
    </source>
</reference>
<evidence type="ECO:0000256" key="1">
    <source>
        <dbReference type="ARBA" id="ARBA00004141"/>
    </source>
</evidence>
<keyword evidence="6" id="KW-0406">Ion transport</keyword>
<organism evidence="8 9">
    <name type="scientific">Candidatus Gemmiger avicola</name>
    <dbReference type="NCBI Taxonomy" id="2838605"/>
    <lineage>
        <taxon>Bacteria</taxon>
        <taxon>Bacillati</taxon>
        <taxon>Bacillota</taxon>
        <taxon>Clostridia</taxon>
        <taxon>Eubacteriales</taxon>
        <taxon>Gemmiger</taxon>
    </lineage>
</organism>
<evidence type="ECO:0000256" key="6">
    <source>
        <dbReference type="ARBA" id="ARBA00023065"/>
    </source>
</evidence>
<comment type="subcellular location">
    <subcellularLocation>
        <location evidence="1">Membrane</location>
        <topology evidence="1">Multi-pass membrane protein</topology>
    </subcellularLocation>
</comment>
<dbReference type="GO" id="GO:0007035">
    <property type="term" value="P:vacuolar acidification"/>
    <property type="evidence" value="ECO:0007669"/>
    <property type="project" value="TreeGrafter"/>
</dbReference>
<evidence type="ECO:0000313" key="8">
    <source>
        <dbReference type="EMBL" id="HJB41650.1"/>
    </source>
</evidence>
<evidence type="ECO:0000256" key="3">
    <source>
        <dbReference type="ARBA" id="ARBA00022448"/>
    </source>
</evidence>
<dbReference type="PANTHER" id="PTHR11629">
    <property type="entry name" value="VACUOLAR PROTON ATPASES"/>
    <property type="match status" value="1"/>
</dbReference>
<gene>
    <name evidence="8" type="ORF">H9945_04050</name>
</gene>
<keyword evidence="7" id="KW-0472">Membrane</keyword>
<dbReference type="InterPro" id="IPR002490">
    <property type="entry name" value="V-ATPase_116kDa_su"/>
</dbReference>
<dbReference type="PANTHER" id="PTHR11629:SF63">
    <property type="entry name" value="V-TYPE PROTON ATPASE SUBUNIT A"/>
    <property type="match status" value="1"/>
</dbReference>
<proteinExistence type="inferred from homology"/>
<name>A0A9D2M6D0_9FIRM</name>
<keyword evidence="4" id="KW-0812">Transmembrane</keyword>
<dbReference type="Proteomes" id="UP000886803">
    <property type="component" value="Unassembled WGS sequence"/>
</dbReference>
<evidence type="ECO:0000256" key="7">
    <source>
        <dbReference type="ARBA" id="ARBA00023136"/>
    </source>
</evidence>
<evidence type="ECO:0000313" key="9">
    <source>
        <dbReference type="Proteomes" id="UP000886803"/>
    </source>
</evidence>
<evidence type="ECO:0000256" key="5">
    <source>
        <dbReference type="ARBA" id="ARBA00022989"/>
    </source>
</evidence>
<dbReference type="AlphaFoldDB" id="A0A9D2M6D0"/>
<comment type="caution">
    <text evidence="8">The sequence shown here is derived from an EMBL/GenBank/DDBJ whole genome shotgun (WGS) entry which is preliminary data.</text>
</comment>
<dbReference type="GO" id="GO:0051117">
    <property type="term" value="F:ATPase binding"/>
    <property type="evidence" value="ECO:0007669"/>
    <property type="project" value="TreeGrafter"/>
</dbReference>
<protein>
    <recommendedName>
        <fullName evidence="10">V-type ATP synthase subunit I</fullName>
    </recommendedName>
</protein>
<evidence type="ECO:0008006" key="10">
    <source>
        <dbReference type="Google" id="ProtNLM"/>
    </source>
</evidence>
<sequence length="368" mass="41138">MVEKMKLIHVQGTLPHLDEFLGRCCLDGRVNLEPASQYMSASLGYGPLNEEDPYTPLVARIETLAQQLEAQLPATPARPLGASGDDAALLDQLGHKLADLRGQRDSLVDQQRLCEEGIAQYSHFLSLKANVDEITSCTHVKVRFGFLPKAGYNKLMSSYADDPYILFVPCSQTPEGYWGVYLTPRSRSQETDGIFSMLYFEPLRVPGAAGSPAEIVEHFRENLELVQKSIDELDAEIRNIWTENEEKIEQIYAAARYGAAVFSLRHFAAVKGQHFFCVGWVPASQIDAITQEARAIEGIRLTVDEPDPHGRQTPPTKLRNPWFVRPFEFFVEMYGLPNYDETDATPFVALTFTVLFGIMFGDVGQGVV</sequence>
<reference evidence="8" key="2">
    <citation type="submission" date="2021-04" db="EMBL/GenBank/DDBJ databases">
        <authorList>
            <person name="Gilroy R."/>
        </authorList>
    </citation>
    <scope>NUCLEOTIDE SEQUENCE</scope>
    <source>
        <strain evidence="8">ChiBcec8-13705</strain>
    </source>
</reference>
<dbReference type="Pfam" id="PF01496">
    <property type="entry name" value="V_ATPase_I"/>
    <property type="match status" value="1"/>
</dbReference>
<dbReference type="EMBL" id="DWYG01000060">
    <property type="protein sequence ID" value="HJB41650.1"/>
    <property type="molecule type" value="Genomic_DNA"/>
</dbReference>
<dbReference type="GO" id="GO:0033179">
    <property type="term" value="C:proton-transporting V-type ATPase, V0 domain"/>
    <property type="evidence" value="ECO:0007669"/>
    <property type="project" value="InterPro"/>
</dbReference>
<keyword evidence="3" id="KW-0813">Transport</keyword>
<dbReference type="GO" id="GO:0046961">
    <property type="term" value="F:proton-transporting ATPase activity, rotational mechanism"/>
    <property type="evidence" value="ECO:0007669"/>
    <property type="project" value="InterPro"/>
</dbReference>
<dbReference type="GO" id="GO:0016471">
    <property type="term" value="C:vacuolar proton-transporting V-type ATPase complex"/>
    <property type="evidence" value="ECO:0007669"/>
    <property type="project" value="TreeGrafter"/>
</dbReference>
<evidence type="ECO:0000256" key="2">
    <source>
        <dbReference type="ARBA" id="ARBA00009904"/>
    </source>
</evidence>
<comment type="similarity">
    <text evidence="2">Belongs to the V-ATPase 116 kDa subunit family.</text>
</comment>
<accession>A0A9D2M6D0</accession>
<feature type="non-terminal residue" evidence="8">
    <location>
        <position position="368"/>
    </location>
</feature>